<feature type="domain" description="ABC1 atypical kinase-like" evidence="2">
    <location>
        <begin position="110"/>
        <end position="360"/>
    </location>
</feature>
<dbReference type="Pfam" id="PF03109">
    <property type="entry name" value="ABC1"/>
    <property type="match status" value="1"/>
</dbReference>
<name>A0A015IRP6_RHIIW</name>
<dbReference type="HOGENOM" id="CLU_006533_2_4_1"/>
<dbReference type="InterPro" id="IPR045307">
    <property type="entry name" value="ADCK1_dom"/>
</dbReference>
<dbReference type="PANTHER" id="PTHR43173:SF37">
    <property type="entry name" value="ABC1 FAMILY PROTEIN C10F6.14C"/>
    <property type="match status" value="1"/>
</dbReference>
<dbReference type="InterPro" id="IPR004147">
    <property type="entry name" value="ABC1_dom"/>
</dbReference>
<dbReference type="PANTHER" id="PTHR43173">
    <property type="entry name" value="ABC1 FAMILY PROTEIN"/>
    <property type="match status" value="1"/>
</dbReference>
<dbReference type="EMBL" id="JEMT01027493">
    <property type="protein sequence ID" value="EXX56915.1"/>
    <property type="molecule type" value="Genomic_DNA"/>
</dbReference>
<protein>
    <recommendedName>
        <fullName evidence="2">ABC1 atypical kinase-like domain-containing protein</fullName>
    </recommendedName>
</protein>
<dbReference type="SUPFAM" id="SSF56112">
    <property type="entry name" value="Protein kinase-like (PK-like)"/>
    <property type="match status" value="1"/>
</dbReference>
<dbReference type="STRING" id="1432141.A0A015IRP6"/>
<dbReference type="OMA" id="DVMTTMV"/>
<proteinExistence type="inferred from homology"/>
<keyword evidence="4" id="KW-1185">Reference proteome</keyword>
<sequence>MSFIRKIPIRSLALLSSTIGGIYLIDDKYNARTLQRNSLTIWNGICIGLDYKINFRPEKGDKIDDLHERVAQRILRVCKFNGGLYIKLGQAIQVQSAILPAAYQRTFKTMYDEAPAVDFDQVAKIFQADFKCHPDDMFDDFERVSVASASVAQVHRAKLKDGTPVAVKVQKPNIKKQMNWDLMAYKALMYAYEYLFDLPLTWTAETQDKHLREEVDFINEGKNSERTKRDLEQIRSLKDKVYIPKVFWDYTSSRVLTCEWIDGVRVTDKEGLARYGYKLHDVMKTTIDIFASQIFVTGFVHADPHPGNVFVRPHPNKSKKYYQIVLIDHGLYVEESVVFRHQYSLFWKSLFLMDTETINEICQEWGINDPEMFASATLMKPYNPKTALHIATNQKFSLKDAYEMQMALKERIKKFLSNTELIPRELIFVGRNMNIVRSLNRELGSPVNRINIMGNWAVKGLGSDWTNWGGNAKTFNEKQQQLLGKEGSLMGFFSQLSFVLQSRFNYWLFRGTLLFISIGFYLTKVRESIEIWINGRDGNSRGFEDVLDDRMKQTIEEKFGVVLDQKVFEG</sequence>
<comment type="caution">
    <text evidence="3">The sequence shown here is derived from an EMBL/GenBank/DDBJ whole genome shotgun (WGS) entry which is preliminary data.</text>
</comment>
<dbReference type="OrthoDB" id="427480at2759"/>
<evidence type="ECO:0000313" key="4">
    <source>
        <dbReference type="Proteomes" id="UP000022910"/>
    </source>
</evidence>
<accession>A0A015IRP6</accession>
<dbReference type="InterPro" id="IPR011009">
    <property type="entry name" value="Kinase-like_dom_sf"/>
</dbReference>
<dbReference type="Proteomes" id="UP000022910">
    <property type="component" value="Unassembled WGS sequence"/>
</dbReference>
<dbReference type="CDD" id="cd13969">
    <property type="entry name" value="ADCK1-like"/>
    <property type="match status" value="1"/>
</dbReference>
<dbReference type="AlphaFoldDB" id="A0A015IRP6"/>
<dbReference type="InterPro" id="IPR051130">
    <property type="entry name" value="Mito_struct-func_regulator"/>
</dbReference>
<evidence type="ECO:0000256" key="1">
    <source>
        <dbReference type="ARBA" id="ARBA00009670"/>
    </source>
</evidence>
<reference evidence="3 4" key="1">
    <citation type="submission" date="2014-02" db="EMBL/GenBank/DDBJ databases">
        <title>Single nucleus genome sequencing reveals high similarity among nuclei of an endomycorrhizal fungus.</title>
        <authorList>
            <person name="Lin K."/>
            <person name="Geurts R."/>
            <person name="Zhang Z."/>
            <person name="Limpens E."/>
            <person name="Saunders D.G."/>
            <person name="Mu D."/>
            <person name="Pang E."/>
            <person name="Cao H."/>
            <person name="Cha H."/>
            <person name="Lin T."/>
            <person name="Zhou Q."/>
            <person name="Shang Y."/>
            <person name="Li Y."/>
            <person name="Ivanov S."/>
            <person name="Sharma T."/>
            <person name="Velzen R.V."/>
            <person name="Ruijter N.D."/>
            <person name="Aanen D.K."/>
            <person name="Win J."/>
            <person name="Kamoun S."/>
            <person name="Bisseling T."/>
            <person name="Huang S."/>
        </authorList>
    </citation>
    <scope>NUCLEOTIDE SEQUENCE [LARGE SCALE GENOMIC DNA]</scope>
    <source>
        <strain evidence="4">DAOM197198w</strain>
    </source>
</reference>
<gene>
    <name evidence="3" type="ORF">RirG_211890</name>
</gene>
<organism evidence="3 4">
    <name type="scientific">Rhizophagus irregularis (strain DAOM 197198w)</name>
    <name type="common">Glomus intraradices</name>
    <dbReference type="NCBI Taxonomy" id="1432141"/>
    <lineage>
        <taxon>Eukaryota</taxon>
        <taxon>Fungi</taxon>
        <taxon>Fungi incertae sedis</taxon>
        <taxon>Mucoromycota</taxon>
        <taxon>Glomeromycotina</taxon>
        <taxon>Glomeromycetes</taxon>
        <taxon>Glomerales</taxon>
        <taxon>Glomeraceae</taxon>
        <taxon>Rhizophagus</taxon>
    </lineage>
</organism>
<evidence type="ECO:0000259" key="2">
    <source>
        <dbReference type="Pfam" id="PF03109"/>
    </source>
</evidence>
<comment type="similarity">
    <text evidence="1">Belongs to the protein kinase superfamily. ADCK protein kinase family.</text>
</comment>
<evidence type="ECO:0000313" key="3">
    <source>
        <dbReference type="EMBL" id="EXX56915.1"/>
    </source>
</evidence>